<gene>
    <name evidence="1" type="ORF">OVA965_LOCUS5959</name>
    <name evidence="2" type="ORF">TMI583_LOCUS5955</name>
</gene>
<organism evidence="1 3">
    <name type="scientific">Didymodactylos carnosus</name>
    <dbReference type="NCBI Taxonomy" id="1234261"/>
    <lineage>
        <taxon>Eukaryota</taxon>
        <taxon>Metazoa</taxon>
        <taxon>Spiralia</taxon>
        <taxon>Gnathifera</taxon>
        <taxon>Rotifera</taxon>
        <taxon>Eurotatoria</taxon>
        <taxon>Bdelloidea</taxon>
        <taxon>Philodinida</taxon>
        <taxon>Philodinidae</taxon>
        <taxon>Didymodactylos</taxon>
    </lineage>
</organism>
<evidence type="ECO:0000313" key="2">
    <source>
        <dbReference type="EMBL" id="CAF3611718.1"/>
    </source>
</evidence>
<evidence type="ECO:0000313" key="1">
    <source>
        <dbReference type="EMBL" id="CAF0827209.1"/>
    </source>
</evidence>
<protein>
    <submittedName>
        <fullName evidence="1">Uncharacterized protein</fullName>
    </submittedName>
</protein>
<name>A0A8S2D2G9_9BILA</name>
<dbReference type="AlphaFoldDB" id="A0A8S2D2G9"/>
<evidence type="ECO:0000313" key="3">
    <source>
        <dbReference type="Proteomes" id="UP000677228"/>
    </source>
</evidence>
<accession>A0A8S2D2G9</accession>
<dbReference type="EMBL" id="CAJNOK010001728">
    <property type="protein sequence ID" value="CAF0827209.1"/>
    <property type="molecule type" value="Genomic_DNA"/>
</dbReference>
<comment type="caution">
    <text evidence="1">The sequence shown here is derived from an EMBL/GenBank/DDBJ whole genome shotgun (WGS) entry which is preliminary data.</text>
</comment>
<proteinExistence type="predicted"/>
<reference evidence="1" key="1">
    <citation type="submission" date="2021-02" db="EMBL/GenBank/DDBJ databases">
        <authorList>
            <person name="Nowell W R."/>
        </authorList>
    </citation>
    <scope>NUCLEOTIDE SEQUENCE</scope>
</reference>
<dbReference type="Proteomes" id="UP000682733">
    <property type="component" value="Unassembled WGS sequence"/>
</dbReference>
<dbReference type="Proteomes" id="UP000677228">
    <property type="component" value="Unassembled WGS sequence"/>
</dbReference>
<sequence>MTRPNKRKKHTTRSEEDVMIQIDDDVDDINFEDPSVLNDISDLFFFCKQQINSRFISTLVYMSLRHFGHSWRETDDFMKEIGAMTAKTSKKWAHVLVNSDLDEFTTDERGGKRGDSFWDNYRDLELEAKDLFLQNVQKKNHLLRL</sequence>
<feature type="non-terminal residue" evidence="1">
    <location>
        <position position="145"/>
    </location>
</feature>
<dbReference type="EMBL" id="CAJOBA010001728">
    <property type="protein sequence ID" value="CAF3611718.1"/>
    <property type="molecule type" value="Genomic_DNA"/>
</dbReference>